<dbReference type="PROSITE" id="PS51746">
    <property type="entry name" value="PPM_2"/>
    <property type="match status" value="1"/>
</dbReference>
<dbReference type="Pfam" id="PF13672">
    <property type="entry name" value="PP2C_2"/>
    <property type="match status" value="1"/>
</dbReference>
<accession>A0A4R3K2F0</accession>
<name>A0A4R3K2F0_9FIRM</name>
<proteinExistence type="predicted"/>
<dbReference type="RefSeq" id="WP_132551385.1">
    <property type="nucleotide sequence ID" value="NZ_SMAA01000022.1"/>
</dbReference>
<keyword evidence="3" id="KW-1185">Reference proteome</keyword>
<dbReference type="PANTHER" id="PTHR47992">
    <property type="entry name" value="PROTEIN PHOSPHATASE"/>
    <property type="match status" value="1"/>
</dbReference>
<dbReference type="InterPro" id="IPR036457">
    <property type="entry name" value="PPM-type-like_dom_sf"/>
</dbReference>
<comment type="caution">
    <text evidence="2">The sequence shown here is derived from an EMBL/GenBank/DDBJ whole genome shotgun (WGS) entry which is preliminary data.</text>
</comment>
<feature type="domain" description="PPM-type phosphatase" evidence="1">
    <location>
        <begin position="2"/>
        <end position="234"/>
    </location>
</feature>
<evidence type="ECO:0000313" key="2">
    <source>
        <dbReference type="EMBL" id="TCS76451.1"/>
    </source>
</evidence>
<dbReference type="AlphaFoldDB" id="A0A4R3K2F0"/>
<dbReference type="OrthoDB" id="9801841at2"/>
<dbReference type="InterPro" id="IPR001932">
    <property type="entry name" value="PPM-type_phosphatase-like_dom"/>
</dbReference>
<gene>
    <name evidence="2" type="ORF">EDC37_12222</name>
</gene>
<dbReference type="SUPFAM" id="SSF81606">
    <property type="entry name" value="PP2C-like"/>
    <property type="match status" value="1"/>
</dbReference>
<dbReference type="CDD" id="cd00143">
    <property type="entry name" value="PP2Cc"/>
    <property type="match status" value="1"/>
</dbReference>
<evidence type="ECO:0000259" key="1">
    <source>
        <dbReference type="PROSITE" id="PS51746"/>
    </source>
</evidence>
<protein>
    <submittedName>
        <fullName evidence="2">Protein phosphatase</fullName>
    </submittedName>
</protein>
<dbReference type="NCBIfam" id="NF033484">
    <property type="entry name" value="Stp1_PP2C_phos"/>
    <property type="match status" value="1"/>
</dbReference>
<sequence>MYVTHGSNVGLVRSNNEDSYICLEPYAFAVADGMGGHAAGEVASKLLIEEAEQELRHKGESGCSKELLKNIIVRANNIILQKASADKRLAGMGTTASMVYVHDKKIIWAHIGDSRIYFLHDGRLVQITTDHSLVDMWVKNGTITAEEALHHPQKNILTRAVGVDQSIEVDTGEFSAESGDMLLLSTDGLTNMVADEDINKILLDKNIKAKADCLINKAVENGGIDNVTAIVVEF</sequence>
<dbReference type="Gene3D" id="3.60.40.10">
    <property type="entry name" value="PPM-type phosphatase domain"/>
    <property type="match status" value="1"/>
</dbReference>
<dbReference type="Proteomes" id="UP000295188">
    <property type="component" value="Unassembled WGS sequence"/>
</dbReference>
<dbReference type="SMART" id="SM00332">
    <property type="entry name" value="PP2Cc"/>
    <property type="match status" value="1"/>
</dbReference>
<reference evidence="2 3" key="1">
    <citation type="submission" date="2019-03" db="EMBL/GenBank/DDBJ databases">
        <title>Genomic Encyclopedia of Type Strains, Phase IV (KMG-IV): sequencing the most valuable type-strain genomes for metagenomic binning, comparative biology and taxonomic classification.</title>
        <authorList>
            <person name="Goeker M."/>
        </authorList>
    </citation>
    <scope>NUCLEOTIDE SEQUENCE [LARGE SCALE GENOMIC DNA]</scope>
    <source>
        <strain evidence="2 3">DSM 20467</strain>
    </source>
</reference>
<organism evidence="2 3">
    <name type="scientific">Pectinatus cerevisiiphilus</name>
    <dbReference type="NCBI Taxonomy" id="86956"/>
    <lineage>
        <taxon>Bacteria</taxon>
        <taxon>Bacillati</taxon>
        <taxon>Bacillota</taxon>
        <taxon>Negativicutes</taxon>
        <taxon>Selenomonadales</taxon>
        <taxon>Selenomonadaceae</taxon>
        <taxon>Pectinatus</taxon>
    </lineage>
</organism>
<evidence type="ECO:0000313" key="3">
    <source>
        <dbReference type="Proteomes" id="UP000295188"/>
    </source>
</evidence>
<dbReference type="EMBL" id="SMAA01000022">
    <property type="protein sequence ID" value="TCS76451.1"/>
    <property type="molecule type" value="Genomic_DNA"/>
</dbReference>
<dbReference type="SMART" id="SM00331">
    <property type="entry name" value="PP2C_SIG"/>
    <property type="match status" value="1"/>
</dbReference>
<dbReference type="GO" id="GO:0004722">
    <property type="term" value="F:protein serine/threonine phosphatase activity"/>
    <property type="evidence" value="ECO:0007669"/>
    <property type="project" value="InterPro"/>
</dbReference>
<dbReference type="InterPro" id="IPR015655">
    <property type="entry name" value="PP2C"/>
</dbReference>